<dbReference type="RefSeq" id="WP_418891061.1">
    <property type="nucleotide sequence ID" value="NZ_JBEUWX010000002.1"/>
</dbReference>
<dbReference type="EMBL" id="JBEUWX010000002">
    <property type="protein sequence ID" value="MFA9949969.1"/>
    <property type="molecule type" value="Genomic_DNA"/>
</dbReference>
<evidence type="ECO:0000313" key="2">
    <source>
        <dbReference type="Proteomes" id="UP001574673"/>
    </source>
</evidence>
<proteinExistence type="predicted"/>
<reference evidence="2" key="1">
    <citation type="submission" date="2024-06" db="EMBL/GenBank/DDBJ databases">
        <title>Radixoralia hellwigii gen. nov., sp nov., isolated from a root canal in the human oral cavity.</title>
        <authorList>
            <person name="Bartsch S."/>
            <person name="Wittmer A."/>
            <person name="Schulz A.-K."/>
            <person name="Neumann-Schaal M."/>
            <person name="Wolf J."/>
            <person name="Gronow S."/>
            <person name="Tennert C."/>
            <person name="Haecker G."/>
            <person name="Cieplik F."/>
            <person name="Al-Ahmad A."/>
        </authorList>
    </citation>
    <scope>NUCLEOTIDE SEQUENCE [LARGE SCALE GENOMIC DNA]</scope>
    <source>
        <strain evidence="2">Wk13</strain>
    </source>
</reference>
<dbReference type="Proteomes" id="UP001574673">
    <property type="component" value="Unassembled WGS sequence"/>
</dbReference>
<evidence type="ECO:0000313" key="1">
    <source>
        <dbReference type="EMBL" id="MFA9949969.1"/>
    </source>
</evidence>
<gene>
    <name evidence="1" type="ORF">ABCS64_06500</name>
</gene>
<name>A0ABV4UE95_9RHOO</name>
<comment type="caution">
    <text evidence="1">The sequence shown here is derived from an EMBL/GenBank/DDBJ whole genome shotgun (WGS) entry which is preliminary data.</text>
</comment>
<sequence length="143" mass="16563">MKKSPNQKAILEAKQNPNGWVYEIDYPYDSNKEPTPPEAIEGAWQVDSDGNIKGEFQENKNYRPIETSRRILPKFMAEAVRPHAKGTWVTEFDLRVSHLFPHIPQEAEIGYWLVGENGKLTDKFRPTSTYNPEAVTKFLEKKR</sequence>
<protein>
    <submittedName>
        <fullName evidence="1">Uncharacterized protein</fullName>
    </submittedName>
</protein>
<keyword evidence="2" id="KW-1185">Reference proteome</keyword>
<organism evidence="1 2">
    <name type="scientific">Dentiradicibacter hellwigii</name>
    <dbReference type="NCBI Taxonomy" id="3149053"/>
    <lineage>
        <taxon>Bacteria</taxon>
        <taxon>Pseudomonadati</taxon>
        <taxon>Pseudomonadota</taxon>
        <taxon>Betaproteobacteria</taxon>
        <taxon>Rhodocyclales</taxon>
        <taxon>Rhodocyclaceae</taxon>
        <taxon>Dentiradicibacter</taxon>
    </lineage>
</organism>
<accession>A0ABV4UE95</accession>